<feature type="chain" id="PRO_5039948359" description="Secreted protein" evidence="1">
    <location>
        <begin position="26"/>
        <end position="88"/>
    </location>
</feature>
<dbReference type="AlphaFoldDB" id="A0A9J5YSV0"/>
<evidence type="ECO:0000313" key="2">
    <source>
        <dbReference type="EMBL" id="KAG5602156.1"/>
    </source>
</evidence>
<organism evidence="2 3">
    <name type="scientific">Solanum commersonii</name>
    <name type="common">Commerson's wild potato</name>
    <name type="synonym">Commerson's nightshade</name>
    <dbReference type="NCBI Taxonomy" id="4109"/>
    <lineage>
        <taxon>Eukaryota</taxon>
        <taxon>Viridiplantae</taxon>
        <taxon>Streptophyta</taxon>
        <taxon>Embryophyta</taxon>
        <taxon>Tracheophyta</taxon>
        <taxon>Spermatophyta</taxon>
        <taxon>Magnoliopsida</taxon>
        <taxon>eudicotyledons</taxon>
        <taxon>Gunneridae</taxon>
        <taxon>Pentapetalae</taxon>
        <taxon>asterids</taxon>
        <taxon>lamiids</taxon>
        <taxon>Solanales</taxon>
        <taxon>Solanaceae</taxon>
        <taxon>Solanoideae</taxon>
        <taxon>Solaneae</taxon>
        <taxon>Solanum</taxon>
    </lineage>
</organism>
<accession>A0A9J5YSV0</accession>
<evidence type="ECO:0008006" key="4">
    <source>
        <dbReference type="Google" id="ProtNLM"/>
    </source>
</evidence>
<gene>
    <name evidence="2" type="ORF">H5410_033526</name>
</gene>
<comment type="caution">
    <text evidence="2">The sequence shown here is derived from an EMBL/GenBank/DDBJ whole genome shotgun (WGS) entry which is preliminary data.</text>
</comment>
<sequence length="88" mass="9927">MGLIYFWVLRAIGLHIILLDPSTNSYHTASPPKSEGWLISQATKRKSSPYFVCIPTFSGCSKVTVAYTQVGNEVVTMDFSRIIWRTIE</sequence>
<protein>
    <recommendedName>
        <fullName evidence="4">Secreted protein</fullName>
    </recommendedName>
</protein>
<feature type="signal peptide" evidence="1">
    <location>
        <begin position="1"/>
        <end position="25"/>
    </location>
</feature>
<proteinExistence type="predicted"/>
<dbReference type="EMBL" id="JACXVP010000006">
    <property type="protein sequence ID" value="KAG5602156.1"/>
    <property type="molecule type" value="Genomic_DNA"/>
</dbReference>
<evidence type="ECO:0000256" key="1">
    <source>
        <dbReference type="SAM" id="SignalP"/>
    </source>
</evidence>
<keyword evidence="3" id="KW-1185">Reference proteome</keyword>
<name>A0A9J5YSV0_SOLCO</name>
<dbReference type="Proteomes" id="UP000824120">
    <property type="component" value="Chromosome 6"/>
</dbReference>
<evidence type="ECO:0000313" key="3">
    <source>
        <dbReference type="Proteomes" id="UP000824120"/>
    </source>
</evidence>
<reference evidence="2 3" key="1">
    <citation type="submission" date="2020-09" db="EMBL/GenBank/DDBJ databases">
        <title>De no assembly of potato wild relative species, Solanum commersonii.</title>
        <authorList>
            <person name="Cho K."/>
        </authorList>
    </citation>
    <scope>NUCLEOTIDE SEQUENCE [LARGE SCALE GENOMIC DNA]</scope>
    <source>
        <strain evidence="2">LZ3.2</strain>
        <tissue evidence="2">Leaf</tissue>
    </source>
</reference>
<keyword evidence="1" id="KW-0732">Signal</keyword>